<proteinExistence type="predicted"/>
<evidence type="ECO:0000256" key="1">
    <source>
        <dbReference type="SAM" id="Phobius"/>
    </source>
</evidence>
<protein>
    <submittedName>
        <fullName evidence="2">Uncharacterized protein</fullName>
    </submittedName>
</protein>
<sequence length="214" mass="23258">MCLAVARSRSRSLGPILWKGVVKMSLVHLHVVKFKTVSQSPALDCALSVVTALFQLHCKEALCSLFLDDDDDIVANMVAGALTIIMVITLQQPPTLCPGWLLIFLGILTMVGGLSGFGGTTLPCCYMTHLTSMGVSNLGTLIYALTLFGQVDKFLITCSWLYLTLAVIQTLEQTLAARNAAMGALRRELGEQESRVDKTLTNKIEEKMASKYGE</sequence>
<dbReference type="Proteomes" id="UP000077202">
    <property type="component" value="Unassembled WGS sequence"/>
</dbReference>
<dbReference type="PANTHER" id="PTHR39113">
    <property type="entry name" value="MEMBRANE LIPOPROTEIN-RELATED"/>
    <property type="match status" value="1"/>
</dbReference>
<organism evidence="2 3">
    <name type="scientific">Marchantia polymorpha subsp. ruderalis</name>
    <dbReference type="NCBI Taxonomy" id="1480154"/>
    <lineage>
        <taxon>Eukaryota</taxon>
        <taxon>Viridiplantae</taxon>
        <taxon>Streptophyta</taxon>
        <taxon>Embryophyta</taxon>
        <taxon>Marchantiophyta</taxon>
        <taxon>Marchantiopsida</taxon>
        <taxon>Marchantiidae</taxon>
        <taxon>Marchantiales</taxon>
        <taxon>Marchantiaceae</taxon>
        <taxon>Marchantia</taxon>
    </lineage>
</organism>
<dbReference type="EMBL" id="LVLJ01001739">
    <property type="protein sequence ID" value="OAE28425.1"/>
    <property type="molecule type" value="Genomic_DNA"/>
</dbReference>
<accession>A0A176W7Q1</accession>
<reference evidence="2" key="1">
    <citation type="submission" date="2016-03" db="EMBL/GenBank/DDBJ databases">
        <title>Mechanisms controlling the formation of the plant cell surface in tip-growing cells are functionally conserved among land plants.</title>
        <authorList>
            <person name="Honkanen S."/>
            <person name="Jones V.A."/>
            <person name="Morieri G."/>
            <person name="Champion C."/>
            <person name="Hetherington A.J."/>
            <person name="Kelly S."/>
            <person name="Saint-Marcoux D."/>
            <person name="Proust H."/>
            <person name="Prescott H."/>
            <person name="Dolan L."/>
        </authorList>
    </citation>
    <scope>NUCLEOTIDE SEQUENCE [LARGE SCALE GENOMIC DNA]</scope>
    <source>
        <tissue evidence="2">Whole gametophyte</tissue>
    </source>
</reference>
<comment type="caution">
    <text evidence="2">The sequence shown here is derived from an EMBL/GenBank/DDBJ whole genome shotgun (WGS) entry which is preliminary data.</text>
</comment>
<keyword evidence="1" id="KW-0812">Transmembrane</keyword>
<evidence type="ECO:0000313" key="3">
    <source>
        <dbReference type="Proteomes" id="UP000077202"/>
    </source>
</evidence>
<keyword evidence="1" id="KW-1133">Transmembrane helix</keyword>
<dbReference type="AlphaFoldDB" id="A0A176W7Q1"/>
<evidence type="ECO:0000313" key="2">
    <source>
        <dbReference type="EMBL" id="OAE28425.1"/>
    </source>
</evidence>
<keyword evidence="1" id="KW-0472">Membrane</keyword>
<name>A0A176W7Q1_MARPO</name>
<feature type="transmembrane region" description="Helical" evidence="1">
    <location>
        <begin position="102"/>
        <end position="129"/>
    </location>
</feature>
<dbReference type="PANTHER" id="PTHR39113:SF2">
    <property type="match status" value="1"/>
</dbReference>
<gene>
    <name evidence="2" type="ORF">AXG93_115s1140</name>
</gene>
<feature type="transmembrane region" description="Helical" evidence="1">
    <location>
        <begin position="73"/>
        <end position="90"/>
    </location>
</feature>
<keyword evidence="3" id="KW-1185">Reference proteome</keyword>